<feature type="transmembrane region" description="Helical" evidence="2">
    <location>
        <begin position="266"/>
        <end position="283"/>
    </location>
</feature>
<dbReference type="AlphaFoldDB" id="A0A6B0GKX8"/>
<dbReference type="Pfam" id="PF19590">
    <property type="entry name" value="TrbL_3"/>
    <property type="match status" value="1"/>
</dbReference>
<name>A0A6B0GKX8_9EURY</name>
<feature type="compositionally biased region" description="Gly residues" evidence="1">
    <location>
        <begin position="16"/>
        <end position="25"/>
    </location>
</feature>
<feature type="transmembrane region" description="Helical" evidence="2">
    <location>
        <begin position="173"/>
        <end position="197"/>
    </location>
</feature>
<dbReference type="OrthoDB" id="241108at2157"/>
<organism evidence="3 4">
    <name type="scientific">Halomarina oriensis</name>
    <dbReference type="NCBI Taxonomy" id="671145"/>
    <lineage>
        <taxon>Archaea</taxon>
        <taxon>Methanobacteriati</taxon>
        <taxon>Methanobacteriota</taxon>
        <taxon>Stenosarchaea group</taxon>
        <taxon>Halobacteria</taxon>
        <taxon>Halobacteriales</taxon>
        <taxon>Natronomonadaceae</taxon>
        <taxon>Halomarina</taxon>
    </lineage>
</organism>
<feature type="transmembrane region" description="Helical" evidence="2">
    <location>
        <begin position="90"/>
        <end position="116"/>
    </location>
</feature>
<feature type="region of interest" description="Disordered" evidence="1">
    <location>
        <begin position="1"/>
        <end position="25"/>
    </location>
</feature>
<keyword evidence="2" id="KW-0472">Membrane</keyword>
<feature type="transmembrane region" description="Helical" evidence="2">
    <location>
        <begin position="204"/>
        <end position="225"/>
    </location>
</feature>
<gene>
    <name evidence="3" type="ORF">GQS65_12410</name>
</gene>
<comment type="caution">
    <text evidence="3">The sequence shown here is derived from an EMBL/GenBank/DDBJ whole genome shotgun (WGS) entry which is preliminary data.</text>
</comment>
<evidence type="ECO:0000313" key="3">
    <source>
        <dbReference type="EMBL" id="MWG35280.1"/>
    </source>
</evidence>
<accession>A0A6B0GKX8</accession>
<keyword evidence="2" id="KW-1133">Transmembrane helix</keyword>
<feature type="region of interest" description="Disordered" evidence="1">
    <location>
        <begin position="328"/>
        <end position="406"/>
    </location>
</feature>
<feature type="transmembrane region" description="Helical" evidence="2">
    <location>
        <begin position="128"/>
        <end position="153"/>
    </location>
</feature>
<protein>
    <recommendedName>
        <fullName evidence="5">Conjugal transfer protein TrbL</fullName>
    </recommendedName>
</protein>
<dbReference type="InterPro" id="IPR045782">
    <property type="entry name" value="TrbL_3"/>
</dbReference>
<evidence type="ECO:0008006" key="5">
    <source>
        <dbReference type="Google" id="ProtNLM"/>
    </source>
</evidence>
<proteinExistence type="predicted"/>
<evidence type="ECO:0000313" key="4">
    <source>
        <dbReference type="Proteomes" id="UP000451471"/>
    </source>
</evidence>
<feature type="transmembrane region" description="Helical" evidence="2">
    <location>
        <begin position="231"/>
        <end position="254"/>
    </location>
</feature>
<dbReference type="RefSeq" id="WP_158204966.1">
    <property type="nucleotide sequence ID" value="NZ_WSZK01000019.1"/>
</dbReference>
<evidence type="ECO:0000256" key="2">
    <source>
        <dbReference type="SAM" id="Phobius"/>
    </source>
</evidence>
<keyword evidence="4" id="KW-1185">Reference proteome</keyword>
<evidence type="ECO:0000256" key="1">
    <source>
        <dbReference type="SAM" id="MobiDB-lite"/>
    </source>
</evidence>
<reference evidence="3 4" key="1">
    <citation type="submission" date="2019-12" db="EMBL/GenBank/DDBJ databases">
        <title>Halocatena pleomorpha gen. nov. sp. nov., an extremely halophilic archaeon of family Halobacteriaceae isolated from saltpan soil.</title>
        <authorList>
            <person name="Pal Y."/>
            <person name="Verma A."/>
            <person name="Krishnamurthi S."/>
            <person name="Kumar P."/>
        </authorList>
    </citation>
    <scope>NUCLEOTIDE SEQUENCE [LARGE SCALE GENOMIC DNA]</scope>
    <source>
        <strain evidence="3 4">JCM 16495</strain>
    </source>
</reference>
<dbReference type="EMBL" id="WSZK01000019">
    <property type="protein sequence ID" value="MWG35280.1"/>
    <property type="molecule type" value="Genomic_DNA"/>
</dbReference>
<feature type="compositionally biased region" description="Basic and acidic residues" evidence="1">
    <location>
        <begin position="393"/>
        <end position="406"/>
    </location>
</feature>
<dbReference type="Proteomes" id="UP000451471">
    <property type="component" value="Unassembled WGS sequence"/>
</dbReference>
<keyword evidence="2" id="KW-0812">Transmembrane</keyword>
<sequence>MSVQQNASNNTTVGPNGTGGSPTGGGIGIGIGNPADLFMDILSEFVEVLLGVGEGTIDLFNTFVFQIPAPGVASQPETWTDPNNGLWGGVYGAMGTTVALGVVMIAGAVGVSFLHGDQRSRRAAWRRCGLASLLLLLGIAVPAIVLHATNAVVSALAPSGSEFFQTPGNVGKLGAGVGLALVLGILQTAAVGGAIVVLMLERMLVYMTVYLWPLAWACYAWDGFVKSLGQTIIYLFGVVVAMKLVQALVVRLLFELPWGESVSTSVAATGMTVAGLGFALILFPKAMLDHANDAASVSLGLNSAHRQGGKYVETSMQRGYERIHDSYTTYRGVTESDDTESAIGRQSGRDRLPPGNKENLPASREHFGEGWVVGGYTPSDDVGPEGLDASELEEQRSHIDRDRGYQ</sequence>